<accession>A0AAV4DX13</accession>
<feature type="region of interest" description="Disordered" evidence="1">
    <location>
        <begin position="17"/>
        <end position="44"/>
    </location>
</feature>
<evidence type="ECO:0000256" key="2">
    <source>
        <dbReference type="SAM" id="Phobius"/>
    </source>
</evidence>
<evidence type="ECO:0000313" key="4">
    <source>
        <dbReference type="Proteomes" id="UP000735302"/>
    </source>
</evidence>
<feature type="transmembrane region" description="Helical" evidence="2">
    <location>
        <begin position="76"/>
        <end position="101"/>
    </location>
</feature>
<dbReference type="EMBL" id="BLXT01008455">
    <property type="protein sequence ID" value="GFO48798.1"/>
    <property type="molecule type" value="Genomic_DNA"/>
</dbReference>
<name>A0AAV4DX13_9GAST</name>
<sequence length="218" mass="24122">MSGIEPNFESEQPLVDKKMLNGSGDGSNATNGYNHRSGNVAGDVAPQNLKNHQLEANYRNQQQMLEAKLAKLQIRFYVLGGITILGFVILIILTAVFFTLLHSNIAHHTHKPKLGTQMAVILEEGVCVACEDYRLGASAEEEATLDKFIDESTEGSGLIKCCVDTPGELLELLKLVSSVSGERRWRERNLGGGREGFVRNGKRWERDKSEKDYTSSAR</sequence>
<keyword evidence="2" id="KW-1133">Transmembrane helix</keyword>
<proteinExistence type="predicted"/>
<feature type="compositionally biased region" description="Polar residues" evidence="1">
    <location>
        <begin position="26"/>
        <end position="37"/>
    </location>
</feature>
<comment type="caution">
    <text evidence="3">The sequence shown here is derived from an EMBL/GenBank/DDBJ whole genome shotgun (WGS) entry which is preliminary data.</text>
</comment>
<dbReference type="AlphaFoldDB" id="A0AAV4DX13"/>
<organism evidence="3 4">
    <name type="scientific">Plakobranchus ocellatus</name>
    <dbReference type="NCBI Taxonomy" id="259542"/>
    <lineage>
        <taxon>Eukaryota</taxon>
        <taxon>Metazoa</taxon>
        <taxon>Spiralia</taxon>
        <taxon>Lophotrochozoa</taxon>
        <taxon>Mollusca</taxon>
        <taxon>Gastropoda</taxon>
        <taxon>Heterobranchia</taxon>
        <taxon>Euthyneura</taxon>
        <taxon>Panpulmonata</taxon>
        <taxon>Sacoglossa</taxon>
        <taxon>Placobranchoidea</taxon>
        <taxon>Plakobranchidae</taxon>
        <taxon>Plakobranchus</taxon>
    </lineage>
</organism>
<reference evidence="3 4" key="1">
    <citation type="journal article" date="2021" name="Elife">
        <title>Chloroplast acquisition without the gene transfer in kleptoplastic sea slugs, Plakobranchus ocellatus.</title>
        <authorList>
            <person name="Maeda T."/>
            <person name="Takahashi S."/>
            <person name="Yoshida T."/>
            <person name="Shimamura S."/>
            <person name="Takaki Y."/>
            <person name="Nagai Y."/>
            <person name="Toyoda A."/>
            <person name="Suzuki Y."/>
            <person name="Arimoto A."/>
            <person name="Ishii H."/>
            <person name="Satoh N."/>
            <person name="Nishiyama T."/>
            <person name="Hasebe M."/>
            <person name="Maruyama T."/>
            <person name="Minagawa J."/>
            <person name="Obokata J."/>
            <person name="Shigenobu S."/>
        </authorList>
    </citation>
    <scope>NUCLEOTIDE SEQUENCE [LARGE SCALE GENOMIC DNA]</scope>
</reference>
<protein>
    <submittedName>
        <fullName evidence="3">Tnf ligand-like 2</fullName>
    </submittedName>
</protein>
<evidence type="ECO:0000256" key="1">
    <source>
        <dbReference type="SAM" id="MobiDB-lite"/>
    </source>
</evidence>
<keyword evidence="2" id="KW-0472">Membrane</keyword>
<keyword evidence="4" id="KW-1185">Reference proteome</keyword>
<gene>
    <name evidence="3" type="ORF">PoB_007530300</name>
</gene>
<keyword evidence="2" id="KW-0812">Transmembrane</keyword>
<dbReference type="Proteomes" id="UP000735302">
    <property type="component" value="Unassembled WGS sequence"/>
</dbReference>
<evidence type="ECO:0000313" key="3">
    <source>
        <dbReference type="EMBL" id="GFO48798.1"/>
    </source>
</evidence>